<dbReference type="EMBL" id="JAHRIQ010059177">
    <property type="protein sequence ID" value="MEQ2240421.1"/>
    <property type="molecule type" value="Genomic_DNA"/>
</dbReference>
<organism evidence="1 2">
    <name type="scientific">Ilyodon furcidens</name>
    <name type="common">goldbreast splitfin</name>
    <dbReference type="NCBI Taxonomy" id="33524"/>
    <lineage>
        <taxon>Eukaryota</taxon>
        <taxon>Metazoa</taxon>
        <taxon>Chordata</taxon>
        <taxon>Craniata</taxon>
        <taxon>Vertebrata</taxon>
        <taxon>Euteleostomi</taxon>
        <taxon>Actinopterygii</taxon>
        <taxon>Neopterygii</taxon>
        <taxon>Teleostei</taxon>
        <taxon>Neoteleostei</taxon>
        <taxon>Acanthomorphata</taxon>
        <taxon>Ovalentaria</taxon>
        <taxon>Atherinomorphae</taxon>
        <taxon>Cyprinodontiformes</taxon>
        <taxon>Goodeidae</taxon>
        <taxon>Ilyodon</taxon>
    </lineage>
</organism>
<dbReference type="Proteomes" id="UP001482620">
    <property type="component" value="Unassembled WGS sequence"/>
</dbReference>
<gene>
    <name evidence="1" type="ORF">ILYODFUR_014692</name>
</gene>
<keyword evidence="2" id="KW-1185">Reference proteome</keyword>
<evidence type="ECO:0000313" key="2">
    <source>
        <dbReference type="Proteomes" id="UP001482620"/>
    </source>
</evidence>
<proteinExistence type="predicted"/>
<evidence type="ECO:0000313" key="1">
    <source>
        <dbReference type="EMBL" id="MEQ2240421.1"/>
    </source>
</evidence>
<accession>A0ABV0U5U1</accession>
<reference evidence="1 2" key="1">
    <citation type="submission" date="2021-06" db="EMBL/GenBank/DDBJ databases">
        <authorList>
            <person name="Palmer J.M."/>
        </authorList>
    </citation>
    <scope>NUCLEOTIDE SEQUENCE [LARGE SCALE GENOMIC DNA]</scope>
    <source>
        <strain evidence="2">if_2019</strain>
        <tissue evidence="1">Muscle</tissue>
    </source>
</reference>
<comment type="caution">
    <text evidence="1">The sequence shown here is derived from an EMBL/GenBank/DDBJ whole genome shotgun (WGS) entry which is preliminary data.</text>
</comment>
<protein>
    <submittedName>
        <fullName evidence="1">Uncharacterized protein</fullName>
    </submittedName>
</protein>
<name>A0ABV0U5U1_9TELE</name>
<sequence>MRPKLNTPTRASWQVHQVQVDNRWSSRPRTKEPFFPPLHHPYGEPGWWQYHVCLFFLWNFFSIRDKEAGGSWDIAKVEYRKNLQENLEADLQIPAGKRQQIYNQSFMC</sequence>